<proteinExistence type="predicted"/>
<sequence>MDLHCMQSPTVSSIPRSVLLEKPFFFGQSIVKLPGNKSTCPDARRLKYLDFRARSSGTTKIKSQAQDVITSSGGGQKDGNLVFVAGATGRVGSRTVRELLKLGFSVLAGVRSIQRAISLVQSVKNLKLDDAAGGIQPIDKFELVECDLEKPDQIRPALGNSSTVICCIGASEKEVLDITGPYRIDYQATKNLIDAATSAKVKHFILVTSLGTNKFGFPAALLNLFWGVLCWKRKAEEALLAGDLPYTIVRPGGMERPTDSFKETHNLTLYEEDTLFGGLVSNLQVAELLAFMAKKPRLSCCKVVEVIAETTAPLTPMGELLKKIPSQREDICGFKESDDADESKPAVADKTYTEKEPEQVKATKAMPQSPYVAYEDLKPPTSPTPTPSSGSGAVKASKLATAPSTTSTTSETSSISVDNVIPWTAPKKSSPLSPYTSYEDLKPPTSPTPTPSTGFGAIKASKTEITPTAESSTTLSTEVEPQLTDGNDVATSEGTEDGKDPTKSLPTNHSPFLAYDDFKPPSSPSPSVPTFSGNDKPENPIDDKSKSRPLSPYTMYDDLKPPSSPSPSPKNI</sequence>
<dbReference type="Gene3D" id="3.40.50.720">
    <property type="entry name" value="NAD(P)-binding Rossmann-like Domain"/>
    <property type="match status" value="1"/>
</dbReference>
<protein>
    <submittedName>
        <fullName evidence="7">Putative dehydrogenase</fullName>
    </submittedName>
</protein>
<dbReference type="InterPro" id="IPR036291">
    <property type="entry name" value="NAD(P)-bd_dom_sf"/>
</dbReference>
<name>A0A2G9G3F5_9LAMI</name>
<evidence type="ECO:0000313" key="8">
    <source>
        <dbReference type="Proteomes" id="UP000231279"/>
    </source>
</evidence>
<dbReference type="PANTHER" id="PTHR47285">
    <property type="entry name" value="PROTEIN TIC 62, CHLOROPLASTIC"/>
    <property type="match status" value="1"/>
</dbReference>
<feature type="compositionally biased region" description="Low complexity" evidence="5">
    <location>
        <begin position="401"/>
        <end position="416"/>
    </location>
</feature>
<dbReference type="Proteomes" id="UP000231279">
    <property type="component" value="Unassembled WGS sequence"/>
</dbReference>
<feature type="compositionally biased region" description="Polar residues" evidence="5">
    <location>
        <begin position="463"/>
        <end position="479"/>
    </location>
</feature>
<dbReference type="PANTHER" id="PTHR47285:SF1">
    <property type="entry name" value="PROTEIN TIC 62, CHLOROPLASTIC"/>
    <property type="match status" value="1"/>
</dbReference>
<dbReference type="CDD" id="cd05243">
    <property type="entry name" value="SDR_a5"/>
    <property type="match status" value="1"/>
</dbReference>
<gene>
    <name evidence="7" type="ORF">CDL12_28066</name>
</gene>
<dbReference type="EMBL" id="NKXS01007597">
    <property type="protein sequence ID" value="PIM99439.1"/>
    <property type="molecule type" value="Genomic_DNA"/>
</dbReference>
<dbReference type="GO" id="GO:0009507">
    <property type="term" value="C:chloroplast"/>
    <property type="evidence" value="ECO:0007669"/>
    <property type="project" value="UniProtKB-SubCell"/>
</dbReference>
<evidence type="ECO:0000256" key="2">
    <source>
        <dbReference type="ARBA" id="ARBA00022528"/>
    </source>
</evidence>
<dbReference type="STRING" id="429701.A0A2G9G3F5"/>
<keyword evidence="2" id="KW-0150">Chloroplast</keyword>
<keyword evidence="8" id="KW-1185">Reference proteome</keyword>
<feature type="compositionally biased region" description="Pro residues" evidence="5">
    <location>
        <begin position="562"/>
        <end position="572"/>
    </location>
</feature>
<evidence type="ECO:0000256" key="4">
    <source>
        <dbReference type="ARBA" id="ARBA00022946"/>
    </source>
</evidence>
<keyword evidence="3" id="KW-0934">Plastid</keyword>
<comment type="subcellular location">
    <subcellularLocation>
        <location evidence="1">Plastid</location>
        <location evidence="1">Chloroplast</location>
    </subcellularLocation>
</comment>
<reference evidence="8" key="1">
    <citation type="journal article" date="2018" name="Gigascience">
        <title>Genome assembly of the Pink Ipe (Handroanthus impetiginosus, Bignoniaceae), a highly valued, ecologically keystone Neotropical timber forest tree.</title>
        <authorList>
            <person name="Silva-Junior O.B."/>
            <person name="Grattapaglia D."/>
            <person name="Novaes E."/>
            <person name="Collevatti R.G."/>
        </authorList>
    </citation>
    <scope>NUCLEOTIDE SEQUENCE [LARGE SCALE GENOMIC DNA]</scope>
    <source>
        <strain evidence="8">cv. UFG-1</strain>
    </source>
</reference>
<dbReference type="OrthoDB" id="419598at2759"/>
<feature type="compositionally biased region" description="Basic and acidic residues" evidence="5">
    <location>
        <begin position="351"/>
        <end position="361"/>
    </location>
</feature>
<dbReference type="InterPro" id="IPR044719">
    <property type="entry name" value="TIC62"/>
</dbReference>
<accession>A0A2G9G3F5</accession>
<dbReference type="FunFam" id="3.40.50.720:FF:000499">
    <property type="entry name" value="Protein TIC 62, chloroplastic"/>
    <property type="match status" value="1"/>
</dbReference>
<feature type="region of interest" description="Disordered" evidence="5">
    <location>
        <begin position="335"/>
        <end position="572"/>
    </location>
</feature>
<dbReference type="Pfam" id="PF13460">
    <property type="entry name" value="NAD_binding_10"/>
    <property type="match status" value="1"/>
</dbReference>
<evidence type="ECO:0000313" key="7">
    <source>
        <dbReference type="EMBL" id="PIM99439.1"/>
    </source>
</evidence>
<evidence type="ECO:0000256" key="1">
    <source>
        <dbReference type="ARBA" id="ARBA00004229"/>
    </source>
</evidence>
<feature type="compositionally biased region" description="Basic and acidic residues" evidence="5">
    <location>
        <begin position="535"/>
        <end position="546"/>
    </location>
</feature>
<evidence type="ECO:0000256" key="5">
    <source>
        <dbReference type="SAM" id="MobiDB-lite"/>
    </source>
</evidence>
<feature type="domain" description="NAD(P)-binding" evidence="6">
    <location>
        <begin position="86"/>
        <end position="295"/>
    </location>
</feature>
<evidence type="ECO:0000256" key="3">
    <source>
        <dbReference type="ARBA" id="ARBA00022640"/>
    </source>
</evidence>
<dbReference type="SUPFAM" id="SSF51735">
    <property type="entry name" value="NAD(P)-binding Rossmann-fold domains"/>
    <property type="match status" value="1"/>
</dbReference>
<organism evidence="7 8">
    <name type="scientific">Handroanthus impetiginosus</name>
    <dbReference type="NCBI Taxonomy" id="429701"/>
    <lineage>
        <taxon>Eukaryota</taxon>
        <taxon>Viridiplantae</taxon>
        <taxon>Streptophyta</taxon>
        <taxon>Embryophyta</taxon>
        <taxon>Tracheophyta</taxon>
        <taxon>Spermatophyta</taxon>
        <taxon>Magnoliopsida</taxon>
        <taxon>eudicotyledons</taxon>
        <taxon>Gunneridae</taxon>
        <taxon>Pentapetalae</taxon>
        <taxon>asterids</taxon>
        <taxon>lamiids</taxon>
        <taxon>Lamiales</taxon>
        <taxon>Bignoniaceae</taxon>
        <taxon>Crescentiina</taxon>
        <taxon>Tabebuia alliance</taxon>
        <taxon>Handroanthus</taxon>
    </lineage>
</organism>
<dbReference type="InterPro" id="IPR016040">
    <property type="entry name" value="NAD(P)-bd_dom"/>
</dbReference>
<keyword evidence="4" id="KW-0809">Transit peptide</keyword>
<dbReference type="AlphaFoldDB" id="A0A2G9G3F5"/>
<evidence type="ECO:0000259" key="6">
    <source>
        <dbReference type="Pfam" id="PF13460"/>
    </source>
</evidence>
<comment type="caution">
    <text evidence="7">The sequence shown here is derived from an EMBL/GenBank/DDBJ whole genome shotgun (WGS) entry which is preliminary data.</text>
</comment>